<name>A0A450ZBP6_9GAMM</name>
<evidence type="ECO:0000259" key="1">
    <source>
        <dbReference type="SMART" id="SM01126"/>
    </source>
</evidence>
<sequence>MCKDTISVFQLFETFPTEESARIWFEDQRWNGKPVCPHCGSDNTRRMTRDNGEYIWCRDCDKQFTVRVGTVMHRSHISFRKWLYAMYLIVTARKGISSLQLSKELGIRQASAWFLLHRIRKACEDGDQLLQKVVEIDETYIGGKEKNKHGSKKLRAGRGAVGKQAVVGIRERGTGTVKASTVSDTTRETLHSMVSENVETGSTVYSDEHQGYVGLNLIGYVHKSVNHSAKEFVNEMVHTNGIESVWAVLKRGYNGVYHHMSVKHLPRYVSEFTFRLNQGNVKIHTMVRIVSIVKGMFGKRLTYKALIGK</sequence>
<feature type="domain" description="ISXO2-like transposase" evidence="1">
    <location>
        <begin position="129"/>
        <end position="277"/>
    </location>
</feature>
<dbReference type="Pfam" id="PF12762">
    <property type="entry name" value="DDE_Tnp_IS1595"/>
    <property type="match status" value="1"/>
</dbReference>
<protein>
    <submittedName>
        <fullName evidence="2">Transposase</fullName>
    </submittedName>
</protein>
<dbReference type="PANTHER" id="PTHR47163">
    <property type="entry name" value="DDE_TNP_IS1595 DOMAIN-CONTAINING PROTEIN"/>
    <property type="match status" value="1"/>
</dbReference>
<organism evidence="2">
    <name type="scientific">Candidatus Kentrum sp. TUN</name>
    <dbReference type="NCBI Taxonomy" id="2126343"/>
    <lineage>
        <taxon>Bacteria</taxon>
        <taxon>Pseudomonadati</taxon>
        <taxon>Pseudomonadota</taxon>
        <taxon>Gammaproteobacteria</taxon>
        <taxon>Candidatus Kentrum</taxon>
    </lineage>
</organism>
<dbReference type="PANTHER" id="PTHR47163:SF2">
    <property type="entry name" value="SI:DKEY-17M8.2"/>
    <property type="match status" value="1"/>
</dbReference>
<reference evidence="2" key="1">
    <citation type="submission" date="2019-02" db="EMBL/GenBank/DDBJ databases">
        <authorList>
            <person name="Gruber-Vodicka R. H."/>
            <person name="Seah K. B. B."/>
        </authorList>
    </citation>
    <scope>NUCLEOTIDE SEQUENCE</scope>
    <source>
        <strain evidence="2">BECK_BY1</strain>
    </source>
</reference>
<dbReference type="EMBL" id="CAADFX010000006">
    <property type="protein sequence ID" value="VFK51224.1"/>
    <property type="molecule type" value="Genomic_DNA"/>
</dbReference>
<dbReference type="SMART" id="SM01126">
    <property type="entry name" value="DDE_Tnp_IS1595"/>
    <property type="match status" value="1"/>
</dbReference>
<dbReference type="InterPro" id="IPR024442">
    <property type="entry name" value="Transposase_Zn_ribbon"/>
</dbReference>
<evidence type="ECO:0000313" key="2">
    <source>
        <dbReference type="EMBL" id="VFK51224.1"/>
    </source>
</evidence>
<dbReference type="InterPro" id="IPR024445">
    <property type="entry name" value="Tnp_ISXO2-like"/>
</dbReference>
<dbReference type="InterPro" id="IPR053164">
    <property type="entry name" value="IS1016-like_transposase"/>
</dbReference>
<gene>
    <name evidence="2" type="ORF">BECKTUN1418D_GA0071000_100624</name>
</gene>
<dbReference type="Pfam" id="PF12760">
    <property type="entry name" value="Zn_ribbon_IS1595"/>
    <property type="match status" value="1"/>
</dbReference>
<proteinExistence type="predicted"/>
<dbReference type="NCBIfam" id="NF033547">
    <property type="entry name" value="transpos_IS1595"/>
    <property type="match status" value="1"/>
</dbReference>
<dbReference type="AlphaFoldDB" id="A0A450ZBP6"/>
<accession>A0A450ZBP6</accession>